<dbReference type="GO" id="GO:0006313">
    <property type="term" value="P:DNA transposition"/>
    <property type="evidence" value="ECO:0007669"/>
    <property type="project" value="UniProtKB-UniRule"/>
</dbReference>
<comment type="subunit">
    <text evidence="10">Forms a cyclic heterotetrameric complex composed of two molecules of XerC and two molecules of XerD.</text>
</comment>
<dbReference type="GO" id="GO:0003677">
    <property type="term" value="F:DNA binding"/>
    <property type="evidence" value="ECO:0007669"/>
    <property type="project" value="UniProtKB-UniRule"/>
</dbReference>
<keyword evidence="4 10" id="KW-0132">Cell division</keyword>
<dbReference type="CDD" id="cd00798">
    <property type="entry name" value="INT_XerDC_C"/>
    <property type="match status" value="1"/>
</dbReference>
<sequence>MEAFLKEYSTLLLYEKNLSENTVNSYQSDLKKFFDFLNREGISDPDEVTSEIIAKYFEEIRRIGIDSSTSARYMSAIKGFWNFLESMNYVSSNPTEKLSGVPKSRKLPSVLSVEEIDSILKCVDVSSPIGLRDRAILELFYSSGLRVSELINLRIPDLLFEDEVVRVLGKGSKERYVPVGSSAVYWVNDYLKRGRPFLKNKVKSENIVFLNRRGAKLSRMWIWKIFERYSNEAGIEKEIHPHTFRHSFATHLIEGGADLRAVQEMLGHADISTTQIYTHIDREFVKQTHRDHHPRG</sequence>
<dbReference type="Gene3D" id="1.10.150.130">
    <property type="match status" value="1"/>
</dbReference>
<evidence type="ECO:0000256" key="4">
    <source>
        <dbReference type="ARBA" id="ARBA00022618"/>
    </source>
</evidence>
<dbReference type="eggNOG" id="COG4974">
    <property type="taxonomic scope" value="Bacteria"/>
</dbReference>
<dbReference type="InterPro" id="IPR011932">
    <property type="entry name" value="Recomb_XerD"/>
</dbReference>
<dbReference type="InterPro" id="IPR004107">
    <property type="entry name" value="Integrase_SAM-like_N"/>
</dbReference>
<dbReference type="InterPro" id="IPR013762">
    <property type="entry name" value="Integrase-like_cat_sf"/>
</dbReference>
<dbReference type="Pfam" id="PF00589">
    <property type="entry name" value="Phage_integrase"/>
    <property type="match status" value="1"/>
</dbReference>
<dbReference type="OrthoDB" id="9801717at2"/>
<dbReference type="KEGG" id="mro:MROS_1747"/>
<dbReference type="GO" id="GO:0051301">
    <property type="term" value="P:cell division"/>
    <property type="evidence" value="ECO:0007669"/>
    <property type="project" value="UniProtKB-KW"/>
</dbReference>
<feature type="active site" evidence="10">
    <location>
        <position position="245"/>
    </location>
</feature>
<proteinExistence type="inferred from homology"/>
<keyword evidence="8 10" id="KW-0233">DNA recombination</keyword>
<evidence type="ECO:0000313" key="13">
    <source>
        <dbReference type="EMBL" id="AFN74981.1"/>
    </source>
</evidence>
<dbReference type="InterPro" id="IPR002104">
    <property type="entry name" value="Integrase_catalytic"/>
</dbReference>
<reference evidence="13 14" key="1">
    <citation type="journal article" date="2013" name="PLoS ONE">
        <title>Genomic analysis of Melioribacter roseus, facultatively anaerobic organotrophic bacterium representing a novel deep lineage within Bacteriodetes/Chlorobi group.</title>
        <authorList>
            <person name="Kadnikov V.V."/>
            <person name="Mardanov A.V."/>
            <person name="Podosokorskaya O.A."/>
            <person name="Gavrilov S.N."/>
            <person name="Kublanov I.V."/>
            <person name="Beletsky A.V."/>
            <person name="Bonch-Osmolovskaya E.A."/>
            <person name="Ravin N.V."/>
        </authorList>
    </citation>
    <scope>NUCLEOTIDE SEQUENCE [LARGE SCALE GENOMIC DNA]</scope>
    <source>
        <strain evidence="14">JCM 17771 / P3M-2</strain>
    </source>
</reference>
<feature type="active site" evidence="10">
    <location>
        <position position="268"/>
    </location>
</feature>
<comment type="function">
    <text evidence="10">Site-specific tyrosine recombinase, which acts by catalyzing the cutting and rejoining of the recombining DNA molecules. The XerC-XerD complex is essential to convert dimers of the bacterial chromosome into monomers to permit their segregation at cell division. It also contributes to the segregational stability of plasmids.</text>
</comment>
<evidence type="ECO:0000256" key="1">
    <source>
        <dbReference type="ARBA" id="ARBA00004496"/>
    </source>
</evidence>
<dbReference type="PANTHER" id="PTHR30349">
    <property type="entry name" value="PHAGE INTEGRASE-RELATED"/>
    <property type="match status" value="1"/>
</dbReference>
<dbReference type="NCBIfam" id="NF040815">
    <property type="entry name" value="recomb_XerA_Arch"/>
    <property type="match status" value="1"/>
</dbReference>
<feature type="active site" description="O-(3'-phospho-DNA)-tyrosine intermediate" evidence="10">
    <location>
        <position position="277"/>
    </location>
</feature>
<dbReference type="GO" id="GO:0007059">
    <property type="term" value="P:chromosome segregation"/>
    <property type="evidence" value="ECO:0007669"/>
    <property type="project" value="UniProtKB-UniRule"/>
</dbReference>
<evidence type="ECO:0000256" key="10">
    <source>
        <dbReference type="HAMAP-Rule" id="MF_01808"/>
    </source>
</evidence>
<dbReference type="NCBIfam" id="TIGR02225">
    <property type="entry name" value="recomb_XerD"/>
    <property type="match status" value="1"/>
</dbReference>
<keyword evidence="14" id="KW-1185">Reference proteome</keyword>
<dbReference type="Pfam" id="PF02899">
    <property type="entry name" value="Phage_int_SAM_1"/>
    <property type="match status" value="1"/>
</dbReference>
<evidence type="ECO:0000256" key="5">
    <source>
        <dbReference type="ARBA" id="ARBA00022829"/>
    </source>
</evidence>
<dbReference type="HOGENOM" id="CLU_027562_9_6_10"/>
<dbReference type="PATRIC" id="fig|1191523.3.peg.1853"/>
<dbReference type="PROSITE" id="PS51898">
    <property type="entry name" value="TYR_RECOMBINASE"/>
    <property type="match status" value="1"/>
</dbReference>
<evidence type="ECO:0000256" key="2">
    <source>
        <dbReference type="ARBA" id="ARBA00010450"/>
    </source>
</evidence>
<evidence type="ECO:0000313" key="14">
    <source>
        <dbReference type="Proteomes" id="UP000009011"/>
    </source>
</evidence>
<protein>
    <recommendedName>
        <fullName evidence="10">Tyrosine recombinase XerC</fullName>
    </recommendedName>
</protein>
<dbReference type="HAMAP" id="MF_01808">
    <property type="entry name" value="Recomb_XerC_XerD"/>
    <property type="match status" value="1"/>
</dbReference>
<feature type="active site" evidence="10">
    <location>
        <position position="170"/>
    </location>
</feature>
<keyword evidence="3 10" id="KW-0963">Cytoplasm</keyword>
<accession>I7A528</accession>
<dbReference type="PANTHER" id="PTHR30349:SF81">
    <property type="entry name" value="TYROSINE RECOMBINASE XERC"/>
    <property type="match status" value="1"/>
</dbReference>
<dbReference type="NCBIfam" id="NF001399">
    <property type="entry name" value="PRK00283.1"/>
    <property type="match status" value="1"/>
</dbReference>
<name>I7A528_MELRP</name>
<dbReference type="Proteomes" id="UP000009011">
    <property type="component" value="Chromosome"/>
</dbReference>
<dbReference type="STRING" id="1191523.MROS_1747"/>
<dbReference type="InterPro" id="IPR023009">
    <property type="entry name" value="Tyrosine_recombinase_XerC/XerD"/>
</dbReference>
<dbReference type="InterPro" id="IPR044068">
    <property type="entry name" value="CB"/>
</dbReference>
<keyword evidence="9 10" id="KW-0131">Cell cycle</keyword>
<evidence type="ECO:0000256" key="6">
    <source>
        <dbReference type="ARBA" id="ARBA00022908"/>
    </source>
</evidence>
<dbReference type="GO" id="GO:0005737">
    <property type="term" value="C:cytoplasm"/>
    <property type="evidence" value="ECO:0007669"/>
    <property type="project" value="UniProtKB-SubCell"/>
</dbReference>
<feature type="domain" description="Tyr recombinase" evidence="11">
    <location>
        <begin position="106"/>
        <end position="290"/>
    </location>
</feature>
<feature type="active site" evidence="10">
    <location>
        <position position="146"/>
    </location>
</feature>
<evidence type="ECO:0000259" key="11">
    <source>
        <dbReference type="PROSITE" id="PS51898"/>
    </source>
</evidence>
<evidence type="ECO:0000256" key="8">
    <source>
        <dbReference type="ARBA" id="ARBA00023172"/>
    </source>
</evidence>
<evidence type="ECO:0000256" key="7">
    <source>
        <dbReference type="ARBA" id="ARBA00023125"/>
    </source>
</evidence>
<comment type="similarity">
    <text evidence="2">Belongs to the 'phage' integrase family. XerD subfamily.</text>
</comment>
<comment type="similarity">
    <text evidence="10">Belongs to the 'phage' integrase family. XerC subfamily.</text>
</comment>
<comment type="subcellular location">
    <subcellularLocation>
        <location evidence="1 10">Cytoplasm</location>
    </subcellularLocation>
</comment>
<feature type="active site" evidence="10">
    <location>
        <position position="242"/>
    </location>
</feature>
<dbReference type="PROSITE" id="PS51900">
    <property type="entry name" value="CB"/>
    <property type="match status" value="1"/>
</dbReference>
<dbReference type="InterPro" id="IPR050090">
    <property type="entry name" value="Tyrosine_recombinase_XerCD"/>
</dbReference>
<dbReference type="AlphaFoldDB" id="I7A528"/>
<dbReference type="SUPFAM" id="SSF56349">
    <property type="entry name" value="DNA breaking-rejoining enzymes"/>
    <property type="match status" value="1"/>
</dbReference>
<gene>
    <name evidence="10" type="primary">xerC</name>
    <name evidence="13" type="ordered locus">MROS_1747</name>
</gene>
<keyword evidence="7 10" id="KW-0238">DNA-binding</keyword>
<organism evidence="13 14">
    <name type="scientific">Melioribacter roseus (strain DSM 23840 / JCM 17771 / VKM B-2668 / P3M-2)</name>
    <dbReference type="NCBI Taxonomy" id="1191523"/>
    <lineage>
        <taxon>Bacteria</taxon>
        <taxon>Pseudomonadati</taxon>
        <taxon>Ignavibacteriota</taxon>
        <taxon>Ignavibacteria</taxon>
        <taxon>Ignavibacteriales</taxon>
        <taxon>Melioribacteraceae</taxon>
        <taxon>Melioribacter</taxon>
    </lineage>
</organism>
<keyword evidence="5 10" id="KW-0159">Chromosome partition</keyword>
<keyword evidence="6 10" id="KW-0229">DNA integration</keyword>
<dbReference type="InterPro" id="IPR011010">
    <property type="entry name" value="DNA_brk_join_enz"/>
</dbReference>
<evidence type="ECO:0000256" key="9">
    <source>
        <dbReference type="ARBA" id="ARBA00023306"/>
    </source>
</evidence>
<feature type="domain" description="Core-binding (CB)" evidence="12">
    <location>
        <begin position="1"/>
        <end position="85"/>
    </location>
</feature>
<evidence type="ECO:0000256" key="3">
    <source>
        <dbReference type="ARBA" id="ARBA00022490"/>
    </source>
</evidence>
<dbReference type="Gene3D" id="1.10.443.10">
    <property type="entry name" value="Intergrase catalytic core"/>
    <property type="match status" value="1"/>
</dbReference>
<dbReference type="EMBL" id="CP003557">
    <property type="protein sequence ID" value="AFN74981.1"/>
    <property type="molecule type" value="Genomic_DNA"/>
</dbReference>
<dbReference type="GO" id="GO:0009037">
    <property type="term" value="F:tyrosine-based site-specific recombinase activity"/>
    <property type="evidence" value="ECO:0007669"/>
    <property type="project" value="UniProtKB-UniRule"/>
</dbReference>
<dbReference type="InterPro" id="IPR010998">
    <property type="entry name" value="Integrase_recombinase_N"/>
</dbReference>
<dbReference type="RefSeq" id="WP_014856415.1">
    <property type="nucleotide sequence ID" value="NC_018178.1"/>
</dbReference>
<evidence type="ECO:0000259" key="12">
    <source>
        <dbReference type="PROSITE" id="PS51900"/>
    </source>
</evidence>